<dbReference type="SUPFAM" id="SSF69065">
    <property type="entry name" value="RNase III domain-like"/>
    <property type="match status" value="1"/>
</dbReference>
<dbReference type="Gene3D" id="1.10.1520.10">
    <property type="entry name" value="Ribonuclease III domain"/>
    <property type="match status" value="1"/>
</dbReference>
<comment type="caution">
    <text evidence="5">The sequence shown here is derived from an EMBL/GenBank/DDBJ whole genome shotgun (WGS) entry which is preliminary data.</text>
</comment>
<dbReference type="SMART" id="SM00535">
    <property type="entry name" value="RIBOc"/>
    <property type="match status" value="1"/>
</dbReference>
<dbReference type="InterPro" id="IPR002110">
    <property type="entry name" value="Ankyrin_rpt"/>
</dbReference>
<dbReference type="Pfam" id="PF14622">
    <property type="entry name" value="Ribonucleas_3_3"/>
    <property type="match status" value="1"/>
</dbReference>
<accession>A0A0C1MWT4</accession>
<dbReference type="RefSeq" id="WP_039458801.1">
    <property type="nucleotide sequence ID" value="NZ_JSWE01000201.1"/>
</dbReference>
<dbReference type="InterPro" id="IPR000999">
    <property type="entry name" value="RNase_III_dom"/>
</dbReference>
<evidence type="ECO:0000313" key="5">
    <source>
        <dbReference type="EMBL" id="KIE04361.1"/>
    </source>
</evidence>
<sequence length="408" mass="45665">MRMNEDTCTYTYPEQIKQEQQGYESLQAALNYKFKNIGLLIQALTRRAAVNLKDNETLEFIGDRALELAVTDIIMEKHQGYTEGTLNNILSSLVRNDGPLLDVAKRLEISEHMIPQGKVSDRRLADAMEAIIGAIFLDSGKDYAVIKGFIIRHWVSLNLDPEEVAFQAIGNKDIQLLKGLLKTGVNPNALISNKIGEEKWHLESYSLLYSAVAVGKKKIIKALLKAGADPNQEVIYKDNKAGVYTSFPLLSAINVYLKKRREGEGEEELINNHYDKIISLLINYNADINKVNNYGNSALHEAVTIEVRVVERLIHYRAKVNISNNIKQTPLHILAGRGDSDKKTAKTLIRAGANIDAVDKEGYTPLHFAIMKENIDIIKLLIKKGANVNRIDNTGRTALHILVYCNTS</sequence>
<dbReference type="CDD" id="cd00593">
    <property type="entry name" value="RIBOc"/>
    <property type="match status" value="1"/>
</dbReference>
<dbReference type="GO" id="GO:0004525">
    <property type="term" value="F:ribonuclease III activity"/>
    <property type="evidence" value="ECO:0007669"/>
    <property type="project" value="InterPro"/>
</dbReference>
<dbReference type="PROSITE" id="PS50142">
    <property type="entry name" value="RNASE_3_2"/>
    <property type="match status" value="1"/>
</dbReference>
<feature type="repeat" description="ANK" evidence="3">
    <location>
        <begin position="326"/>
        <end position="360"/>
    </location>
</feature>
<dbReference type="PROSITE" id="PS50088">
    <property type="entry name" value="ANK_REPEAT"/>
    <property type="match status" value="3"/>
</dbReference>
<feature type="non-terminal residue" evidence="5">
    <location>
        <position position="408"/>
    </location>
</feature>
<protein>
    <recommendedName>
        <fullName evidence="4">RNase III domain-containing protein</fullName>
    </recommendedName>
</protein>
<evidence type="ECO:0000259" key="4">
    <source>
        <dbReference type="PROSITE" id="PS50142"/>
    </source>
</evidence>
<dbReference type="SUPFAM" id="SSF48403">
    <property type="entry name" value="Ankyrin repeat"/>
    <property type="match status" value="1"/>
</dbReference>
<feature type="domain" description="RNase III" evidence="4">
    <location>
        <begin position="23"/>
        <end position="140"/>
    </location>
</feature>
<proteinExistence type="predicted"/>
<organism evidence="5 6">
    <name type="scientific">Candidatus Jidaibacter acanthamoebae</name>
    <dbReference type="NCBI Taxonomy" id="86105"/>
    <lineage>
        <taxon>Bacteria</taxon>
        <taxon>Pseudomonadati</taxon>
        <taxon>Pseudomonadota</taxon>
        <taxon>Alphaproteobacteria</taxon>
        <taxon>Rickettsiales</taxon>
        <taxon>Candidatus Midichloriaceae</taxon>
        <taxon>Candidatus Jidaibacter</taxon>
    </lineage>
</organism>
<dbReference type="SMART" id="SM00248">
    <property type="entry name" value="ANK"/>
    <property type="match status" value="5"/>
</dbReference>
<reference evidence="5 6" key="1">
    <citation type="submission" date="2014-11" db="EMBL/GenBank/DDBJ databases">
        <title>A Rickettsiales Symbiont of Amoebae With Ancient Features.</title>
        <authorList>
            <person name="Schulz F."/>
            <person name="Martijn J."/>
            <person name="Wascher F."/>
            <person name="Kostanjsek R."/>
            <person name="Ettema T.J."/>
            <person name="Horn M."/>
        </authorList>
    </citation>
    <scope>NUCLEOTIDE SEQUENCE [LARGE SCALE GENOMIC DNA]</scope>
    <source>
        <strain evidence="5 6">UWC36</strain>
    </source>
</reference>
<dbReference type="Proteomes" id="UP000031258">
    <property type="component" value="Unassembled WGS sequence"/>
</dbReference>
<evidence type="ECO:0000313" key="6">
    <source>
        <dbReference type="Proteomes" id="UP000031258"/>
    </source>
</evidence>
<dbReference type="GO" id="GO:0003723">
    <property type="term" value="F:RNA binding"/>
    <property type="evidence" value="ECO:0007669"/>
    <property type="project" value="TreeGrafter"/>
</dbReference>
<keyword evidence="6" id="KW-1185">Reference proteome</keyword>
<dbReference type="PROSITE" id="PS50297">
    <property type="entry name" value="ANK_REP_REGION"/>
    <property type="match status" value="3"/>
</dbReference>
<dbReference type="Pfam" id="PF12796">
    <property type="entry name" value="Ank_2"/>
    <property type="match status" value="1"/>
</dbReference>
<dbReference type="AlphaFoldDB" id="A0A0C1MWT4"/>
<dbReference type="GO" id="GO:0006396">
    <property type="term" value="P:RNA processing"/>
    <property type="evidence" value="ECO:0007669"/>
    <property type="project" value="InterPro"/>
</dbReference>
<name>A0A0C1MWT4_9RICK</name>
<dbReference type="EMBL" id="JSWE01000201">
    <property type="protein sequence ID" value="KIE04361.1"/>
    <property type="molecule type" value="Genomic_DNA"/>
</dbReference>
<dbReference type="InterPro" id="IPR036389">
    <property type="entry name" value="RNase_III_sf"/>
</dbReference>
<dbReference type="InterPro" id="IPR036770">
    <property type="entry name" value="Ankyrin_rpt-contain_sf"/>
</dbReference>
<evidence type="ECO:0000256" key="2">
    <source>
        <dbReference type="ARBA" id="ARBA00023043"/>
    </source>
</evidence>
<feature type="repeat" description="ANK" evidence="3">
    <location>
        <begin position="361"/>
        <end position="393"/>
    </location>
</feature>
<evidence type="ECO:0000256" key="3">
    <source>
        <dbReference type="PROSITE-ProRule" id="PRU00023"/>
    </source>
</evidence>
<gene>
    <name evidence="5" type="ORF">NF27_II00010</name>
</gene>
<keyword evidence="2 3" id="KW-0040">ANK repeat</keyword>
<dbReference type="STRING" id="86105.NF27_II00010"/>
<feature type="repeat" description="ANK" evidence="3">
    <location>
        <begin position="203"/>
        <end position="231"/>
    </location>
</feature>
<dbReference type="Gene3D" id="1.25.40.20">
    <property type="entry name" value="Ankyrin repeat-containing domain"/>
    <property type="match status" value="3"/>
</dbReference>
<evidence type="ECO:0000256" key="1">
    <source>
        <dbReference type="ARBA" id="ARBA00022737"/>
    </source>
</evidence>
<dbReference type="PANTHER" id="PTHR24141:SF1">
    <property type="entry name" value="2-5A-DEPENDENT RIBONUCLEASE"/>
    <property type="match status" value="1"/>
</dbReference>
<keyword evidence="1" id="KW-0677">Repeat</keyword>
<dbReference type="PANTHER" id="PTHR24141">
    <property type="entry name" value="2-5A-DEPENDENT RIBONUCLEASE"/>
    <property type="match status" value="1"/>
</dbReference>